<organism evidence="1 2">
    <name type="scientific">Penicillium nordicum</name>
    <dbReference type="NCBI Taxonomy" id="229535"/>
    <lineage>
        <taxon>Eukaryota</taxon>
        <taxon>Fungi</taxon>
        <taxon>Dikarya</taxon>
        <taxon>Ascomycota</taxon>
        <taxon>Pezizomycotina</taxon>
        <taxon>Eurotiomycetes</taxon>
        <taxon>Eurotiomycetidae</taxon>
        <taxon>Eurotiales</taxon>
        <taxon>Aspergillaceae</taxon>
        <taxon>Penicillium</taxon>
    </lineage>
</organism>
<proteinExistence type="predicted"/>
<name>A0A0M8NPD0_9EURO</name>
<dbReference type="AlphaFoldDB" id="A0A0M8NPD0"/>
<keyword evidence="2" id="KW-1185">Reference proteome</keyword>
<feature type="non-terminal residue" evidence="1">
    <location>
        <position position="75"/>
    </location>
</feature>
<dbReference type="EMBL" id="LHQQ01000413">
    <property type="protein sequence ID" value="KOS36636.1"/>
    <property type="molecule type" value="Genomic_DNA"/>
</dbReference>
<sequence>MAQLFPTFQEYLDHVSNARHTLDWHIGDSTEAASWSYNSLPYNQSPTPKLAGKRSANFLQIQFRFSSDSVQIQFR</sequence>
<reference evidence="1 2" key="1">
    <citation type="submission" date="2015-08" db="EMBL/GenBank/DDBJ databases">
        <title>Genome sequencing of Penicillium nordicum.</title>
        <authorList>
            <person name="Nguyen H.D."/>
            <person name="Seifert K.A."/>
        </authorList>
    </citation>
    <scope>NUCLEOTIDE SEQUENCE [LARGE SCALE GENOMIC DNA]</scope>
    <source>
        <strain evidence="1 2">DAOMC 185683</strain>
    </source>
</reference>
<dbReference type="Proteomes" id="UP000037696">
    <property type="component" value="Unassembled WGS sequence"/>
</dbReference>
<dbReference type="OrthoDB" id="9806404at2759"/>
<gene>
    <name evidence="1" type="ORF">ACN38_g12607</name>
</gene>
<evidence type="ECO:0000313" key="1">
    <source>
        <dbReference type="EMBL" id="KOS36636.1"/>
    </source>
</evidence>
<accession>A0A0M8NPD0</accession>
<protein>
    <submittedName>
        <fullName evidence="1">Uncharacterized protein</fullName>
    </submittedName>
</protein>
<comment type="caution">
    <text evidence="1">The sequence shown here is derived from an EMBL/GenBank/DDBJ whole genome shotgun (WGS) entry which is preliminary data.</text>
</comment>
<evidence type="ECO:0000313" key="2">
    <source>
        <dbReference type="Proteomes" id="UP000037696"/>
    </source>
</evidence>